<protein>
    <submittedName>
        <fullName evidence="3">Sporulation protein</fullName>
    </submittedName>
</protein>
<proteinExistence type="predicted"/>
<feature type="domain" description="Deoxyribonuclease NucA/NucB" evidence="2">
    <location>
        <begin position="82"/>
        <end position="148"/>
    </location>
</feature>
<evidence type="ECO:0000313" key="3">
    <source>
        <dbReference type="EMBL" id="ANF96013.1"/>
    </source>
</evidence>
<dbReference type="Proteomes" id="UP000078148">
    <property type="component" value="Chromosome"/>
</dbReference>
<evidence type="ECO:0000259" key="2">
    <source>
        <dbReference type="Pfam" id="PF14040"/>
    </source>
</evidence>
<evidence type="ECO:0000313" key="4">
    <source>
        <dbReference type="Proteomes" id="UP000078148"/>
    </source>
</evidence>
<keyword evidence="4" id="KW-1185">Reference proteome</keyword>
<dbReference type="STRING" id="1616788.AR543_08335"/>
<name>A0A172ZET5_9BACL</name>
<dbReference type="InterPro" id="IPR029476">
    <property type="entry name" value="DNase_NucA_NucB"/>
</dbReference>
<keyword evidence="1" id="KW-0812">Transmembrane</keyword>
<dbReference type="RefSeq" id="WP_060533482.1">
    <property type="nucleotide sequence ID" value="NZ_CP013023.1"/>
</dbReference>
<gene>
    <name evidence="3" type="ORF">AR543_08335</name>
</gene>
<evidence type="ECO:0000256" key="1">
    <source>
        <dbReference type="SAM" id="Phobius"/>
    </source>
</evidence>
<dbReference type="OrthoDB" id="1906360at2"/>
<reference evidence="3 4" key="2">
    <citation type="journal article" date="2016" name="Int. J. Syst. Evol. Microbiol.">
        <title>Paenibacillus bovis sp. nov., isolated from raw yak (Bos grunniens) milk.</title>
        <authorList>
            <person name="Gao C."/>
            <person name="Han J."/>
            <person name="Liu Z."/>
            <person name="Xu X."/>
            <person name="Hang F."/>
            <person name="Wu Z."/>
        </authorList>
    </citation>
    <scope>NUCLEOTIDE SEQUENCE [LARGE SCALE GENOMIC DNA]</scope>
    <source>
        <strain evidence="3 4">BD3526</strain>
    </source>
</reference>
<accession>A0A172ZET5</accession>
<sequence length="154" mass="16556">MSPKRIGAVVGALVVVVAIYLFTGKVDLGALTGALNPSSGSVGHSQQADYTLVFPKNRYPKTGDHIQDAIAAGESAICTIDRKGAKENRRQSLKGVETRKGYDRDEWPMAMCKEGGTGADIRYVTPSDNRGAGSWISNQLDNYPDGTRVLIEVK</sequence>
<dbReference type="EMBL" id="CP013023">
    <property type="protein sequence ID" value="ANF96013.1"/>
    <property type="molecule type" value="Genomic_DNA"/>
</dbReference>
<reference evidence="4" key="1">
    <citation type="submission" date="2015-10" db="EMBL/GenBank/DDBJ databases">
        <title>Genome of Paenibacillus bovis sp. nov.</title>
        <authorList>
            <person name="Wu Z."/>
            <person name="Gao C."/>
            <person name="Liu Z."/>
            <person name="Zheng H."/>
        </authorList>
    </citation>
    <scope>NUCLEOTIDE SEQUENCE [LARGE SCALE GENOMIC DNA]</scope>
    <source>
        <strain evidence="4">BD3526</strain>
    </source>
</reference>
<dbReference type="AlphaFoldDB" id="A0A172ZET5"/>
<keyword evidence="1" id="KW-0472">Membrane</keyword>
<dbReference type="Pfam" id="PF14040">
    <property type="entry name" value="DNase_NucA_NucB"/>
    <property type="match status" value="1"/>
</dbReference>
<organism evidence="3 4">
    <name type="scientific">Paenibacillus bovis</name>
    <dbReference type="NCBI Taxonomy" id="1616788"/>
    <lineage>
        <taxon>Bacteria</taxon>
        <taxon>Bacillati</taxon>
        <taxon>Bacillota</taxon>
        <taxon>Bacilli</taxon>
        <taxon>Bacillales</taxon>
        <taxon>Paenibacillaceae</taxon>
        <taxon>Paenibacillus</taxon>
    </lineage>
</organism>
<dbReference type="KEGG" id="pbv:AR543_08335"/>
<feature type="transmembrane region" description="Helical" evidence="1">
    <location>
        <begin position="6"/>
        <end position="23"/>
    </location>
</feature>
<keyword evidence="1" id="KW-1133">Transmembrane helix</keyword>